<dbReference type="RefSeq" id="WP_301125168.1">
    <property type="nucleotide sequence ID" value="NZ_JAUHPV010000001.1"/>
</dbReference>
<accession>A0ABT8FXS6</accession>
<feature type="transmembrane region" description="Helical" evidence="2">
    <location>
        <begin position="64"/>
        <end position="82"/>
    </location>
</feature>
<evidence type="ECO:0000256" key="2">
    <source>
        <dbReference type="SAM" id="Phobius"/>
    </source>
</evidence>
<dbReference type="PANTHER" id="PTHR34351">
    <property type="entry name" value="SLR1927 PROTEIN-RELATED"/>
    <property type="match status" value="1"/>
</dbReference>
<feature type="domain" description="DUF58" evidence="3">
    <location>
        <begin position="249"/>
        <end position="349"/>
    </location>
</feature>
<feature type="transmembrane region" description="Helical" evidence="2">
    <location>
        <begin position="88"/>
        <end position="111"/>
    </location>
</feature>
<keyword evidence="2" id="KW-0812">Transmembrane</keyword>
<dbReference type="PANTHER" id="PTHR34351:SF1">
    <property type="entry name" value="SLR1927 PROTEIN"/>
    <property type="match status" value="1"/>
</dbReference>
<dbReference type="InterPro" id="IPR002881">
    <property type="entry name" value="DUF58"/>
</dbReference>
<comment type="caution">
    <text evidence="4">The sequence shown here is derived from an EMBL/GenBank/DDBJ whole genome shotgun (WGS) entry which is preliminary data.</text>
</comment>
<gene>
    <name evidence="4" type="ORF">QQX04_00620</name>
</gene>
<proteinExistence type="predicted"/>
<keyword evidence="2" id="KW-1133">Transmembrane helix</keyword>
<evidence type="ECO:0000313" key="4">
    <source>
        <dbReference type="EMBL" id="MDN4471489.1"/>
    </source>
</evidence>
<evidence type="ECO:0000256" key="1">
    <source>
        <dbReference type="SAM" id="MobiDB-lite"/>
    </source>
</evidence>
<evidence type="ECO:0000313" key="5">
    <source>
        <dbReference type="Proteomes" id="UP001172738"/>
    </source>
</evidence>
<sequence length="451" mass="48097">MNEHTEHHTSRTTDTSARGATVTRYAADRSTVAAGVERGRASAAKVAAALGKVWRVVDETVSPVGWLLAATALSGVVVAAVWGWAEGLIVGGTAATLLLLCLPFLLGAHTYAVRLDLERDRVVAGTSVQANLRIENRGLRIALPAVLDIPVGDGLVEAQVPFLRSSAVHEDALTISAERRGIISVGPMTIGRGDPLGVLRRDHTWPGEQTIYVHPVTTPIPPLSAGLIRDLEGQVTHTIVDSDLSFHAIREYLPGDSWRHVHWKSTAKTGRLMVRQYEETRRSRVAVMIDIDAHAYETEDEFESAVSVAASLSVQAVRDGREVAVTASSPLSEHDRGRVHSLQTLPTVSARGLLDAMSGLVSAPAAMSLPDVSTMTARETPELSLVFIATGSLRSAAELRRAAAAFPADVEVMAIRSEPGATPALKTAPELRVATIGMLHDLGHLMLRASA</sequence>
<keyword evidence="2" id="KW-0472">Membrane</keyword>
<evidence type="ECO:0000259" key="3">
    <source>
        <dbReference type="Pfam" id="PF01882"/>
    </source>
</evidence>
<dbReference type="Pfam" id="PF01882">
    <property type="entry name" value="DUF58"/>
    <property type="match status" value="1"/>
</dbReference>
<dbReference type="EMBL" id="JAUHPV010000001">
    <property type="protein sequence ID" value="MDN4471489.1"/>
    <property type="molecule type" value="Genomic_DNA"/>
</dbReference>
<keyword evidence="5" id="KW-1185">Reference proteome</keyword>
<feature type="compositionally biased region" description="Basic and acidic residues" evidence="1">
    <location>
        <begin position="1"/>
        <end position="11"/>
    </location>
</feature>
<feature type="region of interest" description="Disordered" evidence="1">
    <location>
        <begin position="1"/>
        <end position="20"/>
    </location>
</feature>
<reference evidence="4" key="1">
    <citation type="submission" date="2023-06" db="EMBL/GenBank/DDBJ databases">
        <title>SYSU T00b26.</title>
        <authorList>
            <person name="Gao L."/>
            <person name="Fang B.-Z."/>
            <person name="Li W.-J."/>
        </authorList>
    </citation>
    <scope>NUCLEOTIDE SEQUENCE</scope>
    <source>
        <strain evidence="4">SYSU T00b26</strain>
    </source>
</reference>
<name>A0ABT8FXS6_9MICO</name>
<protein>
    <submittedName>
        <fullName evidence="4">DUF58 domain-containing protein</fullName>
    </submittedName>
</protein>
<organism evidence="4 5">
    <name type="scientific">Demequina zhanjiangensis</name>
    <dbReference type="NCBI Taxonomy" id="3051659"/>
    <lineage>
        <taxon>Bacteria</taxon>
        <taxon>Bacillati</taxon>
        <taxon>Actinomycetota</taxon>
        <taxon>Actinomycetes</taxon>
        <taxon>Micrococcales</taxon>
        <taxon>Demequinaceae</taxon>
        <taxon>Demequina</taxon>
    </lineage>
</organism>
<dbReference type="Proteomes" id="UP001172738">
    <property type="component" value="Unassembled WGS sequence"/>
</dbReference>